<dbReference type="GO" id="GO:0006004">
    <property type="term" value="P:fucose metabolic process"/>
    <property type="evidence" value="ECO:0007669"/>
    <property type="project" value="UniProtKB-KW"/>
</dbReference>
<evidence type="ECO:0000256" key="1">
    <source>
        <dbReference type="ARBA" id="ARBA00022679"/>
    </source>
</evidence>
<dbReference type="OrthoDB" id="2559662at2759"/>
<accession>A0A5M3MJL5</accession>
<dbReference type="Gene3D" id="3.40.50.11350">
    <property type="match status" value="1"/>
</dbReference>
<dbReference type="RefSeq" id="XP_007770598.1">
    <property type="nucleotide sequence ID" value="XM_007772408.1"/>
</dbReference>
<dbReference type="GeneID" id="19211444"/>
<name>A0A5M3MJL5_CONPW</name>
<keyword evidence="3" id="KW-0119">Carbohydrate metabolism</keyword>
<dbReference type="KEGG" id="cput:CONPUDRAFT_91259"/>
<dbReference type="Proteomes" id="UP000053558">
    <property type="component" value="Unassembled WGS sequence"/>
</dbReference>
<proteinExistence type="predicted"/>
<evidence type="ECO:0000313" key="5">
    <source>
        <dbReference type="Proteomes" id="UP000053558"/>
    </source>
</evidence>
<sequence>MSRIAVRRRPEIVSMVMGKQLPPLYESIFENERNLSHYADYESRTDIKYLWAANHPWHVGWGNTMQDYVMMALLAHMTNRSFVFNDYVWDNSSRSYSSFDFTGTVIPSLIPLSAILDGPMVGGEQLPNNTNPRAVSHEFFERVCPQPTTLRWEDVSDYRIKTDTNVPASYIFDVWTSVINSIDDPCVMIADDTRRVINLSMYGQKDRILPLWPALAASPVLDTWAWSPLATAAVARNSHFFAESTTLLAAAAAAAAAAGTPDHGIISLASSIASSSAISSAASSSTTTRIPGLLVIHARRGDFVKHCRYLFTERIQWQAFNSFPSLPDHVELPLKGSSEPIDEEALMPHCFPGIDHIVETVRRVRDEHSLPLTRVYIATNGKREWVSELEGALWELRGWDGVASSRDLDLTWEEKFVSQAIDMQVAERAEVFLGNGWSSMTSNVVMLRMGHALPPESNRFF</sequence>
<evidence type="ECO:0000256" key="3">
    <source>
        <dbReference type="ARBA" id="ARBA00023277"/>
    </source>
</evidence>
<dbReference type="AlphaFoldDB" id="A0A5M3MJL5"/>
<reference evidence="5" key="1">
    <citation type="journal article" date="2012" name="Science">
        <title>The Paleozoic origin of enzymatic lignin decomposition reconstructed from 31 fungal genomes.</title>
        <authorList>
            <person name="Floudas D."/>
            <person name="Binder M."/>
            <person name="Riley R."/>
            <person name="Barry K."/>
            <person name="Blanchette R.A."/>
            <person name="Henrissat B."/>
            <person name="Martinez A.T."/>
            <person name="Otillar R."/>
            <person name="Spatafora J.W."/>
            <person name="Yadav J.S."/>
            <person name="Aerts A."/>
            <person name="Benoit I."/>
            <person name="Boyd A."/>
            <person name="Carlson A."/>
            <person name="Copeland A."/>
            <person name="Coutinho P.M."/>
            <person name="de Vries R.P."/>
            <person name="Ferreira P."/>
            <person name="Findley K."/>
            <person name="Foster B."/>
            <person name="Gaskell J."/>
            <person name="Glotzer D."/>
            <person name="Gorecki P."/>
            <person name="Heitman J."/>
            <person name="Hesse C."/>
            <person name="Hori C."/>
            <person name="Igarashi K."/>
            <person name="Jurgens J.A."/>
            <person name="Kallen N."/>
            <person name="Kersten P."/>
            <person name="Kohler A."/>
            <person name="Kuees U."/>
            <person name="Kumar T.K.A."/>
            <person name="Kuo A."/>
            <person name="LaButti K."/>
            <person name="Larrondo L.F."/>
            <person name="Lindquist E."/>
            <person name="Ling A."/>
            <person name="Lombard V."/>
            <person name="Lucas S."/>
            <person name="Lundell T."/>
            <person name="Martin R."/>
            <person name="McLaughlin D.J."/>
            <person name="Morgenstern I."/>
            <person name="Morin E."/>
            <person name="Murat C."/>
            <person name="Nagy L.G."/>
            <person name="Nolan M."/>
            <person name="Ohm R.A."/>
            <person name="Patyshakuliyeva A."/>
            <person name="Rokas A."/>
            <person name="Ruiz-Duenas F.J."/>
            <person name="Sabat G."/>
            <person name="Salamov A."/>
            <person name="Samejima M."/>
            <person name="Schmutz J."/>
            <person name="Slot J.C."/>
            <person name="St John F."/>
            <person name="Stenlid J."/>
            <person name="Sun H."/>
            <person name="Sun S."/>
            <person name="Syed K."/>
            <person name="Tsang A."/>
            <person name="Wiebenga A."/>
            <person name="Young D."/>
            <person name="Pisabarro A."/>
            <person name="Eastwood D.C."/>
            <person name="Martin F."/>
            <person name="Cullen D."/>
            <person name="Grigoriev I.V."/>
            <person name="Hibbett D.S."/>
        </authorList>
    </citation>
    <scope>NUCLEOTIDE SEQUENCE [LARGE SCALE GENOMIC DNA]</scope>
    <source>
        <strain evidence="5">RWD-64-598 SS2</strain>
    </source>
</reference>
<evidence type="ECO:0000256" key="2">
    <source>
        <dbReference type="ARBA" id="ARBA00023253"/>
    </source>
</evidence>
<protein>
    <submittedName>
        <fullName evidence="4">Uncharacterized protein</fullName>
    </submittedName>
</protein>
<organism evidence="4 5">
    <name type="scientific">Coniophora puteana (strain RWD-64-598)</name>
    <name type="common">Brown rot fungus</name>
    <dbReference type="NCBI Taxonomy" id="741705"/>
    <lineage>
        <taxon>Eukaryota</taxon>
        <taxon>Fungi</taxon>
        <taxon>Dikarya</taxon>
        <taxon>Basidiomycota</taxon>
        <taxon>Agaricomycotina</taxon>
        <taxon>Agaricomycetes</taxon>
        <taxon>Agaricomycetidae</taxon>
        <taxon>Boletales</taxon>
        <taxon>Coniophorineae</taxon>
        <taxon>Coniophoraceae</taxon>
        <taxon>Coniophora</taxon>
    </lineage>
</organism>
<gene>
    <name evidence="4" type="ORF">CONPUDRAFT_91259</name>
</gene>
<comment type="caution">
    <text evidence="4">The sequence shown here is derived from an EMBL/GenBank/DDBJ whole genome shotgun (WGS) entry which is preliminary data.</text>
</comment>
<dbReference type="InterPro" id="IPR019378">
    <property type="entry name" value="GDP-Fuc_O-FucTrfase"/>
</dbReference>
<keyword evidence="1" id="KW-0808">Transferase</keyword>
<dbReference type="EMBL" id="JH711581">
    <property type="protein sequence ID" value="EIW78825.1"/>
    <property type="molecule type" value="Genomic_DNA"/>
</dbReference>
<dbReference type="OMA" id="ITNAWLA"/>
<evidence type="ECO:0000313" key="4">
    <source>
        <dbReference type="EMBL" id="EIW78825.1"/>
    </source>
</evidence>
<dbReference type="CDD" id="cd11296">
    <property type="entry name" value="O-FucT_like"/>
    <property type="match status" value="1"/>
</dbReference>
<dbReference type="Pfam" id="PF10250">
    <property type="entry name" value="O-FucT"/>
    <property type="match status" value="1"/>
</dbReference>
<keyword evidence="2" id="KW-0294">Fucose metabolism</keyword>
<keyword evidence="5" id="KW-1185">Reference proteome</keyword>
<dbReference type="GO" id="GO:0016740">
    <property type="term" value="F:transferase activity"/>
    <property type="evidence" value="ECO:0007669"/>
    <property type="project" value="UniProtKB-KW"/>
</dbReference>